<dbReference type="AlphaFoldDB" id="A0A7J9N2M9"/>
<dbReference type="EMBL" id="JABFAF010268761">
    <property type="protein sequence ID" value="MBA0877595.1"/>
    <property type="molecule type" value="Genomic_DNA"/>
</dbReference>
<reference evidence="1 2" key="1">
    <citation type="journal article" date="2019" name="Genome Biol. Evol.">
        <title>Insights into the evolution of the New World diploid cottons (Gossypium, subgenus Houzingenia) based on genome sequencing.</title>
        <authorList>
            <person name="Grover C.E."/>
            <person name="Arick M.A. 2nd"/>
            <person name="Thrash A."/>
            <person name="Conover J.L."/>
            <person name="Sanders W.S."/>
            <person name="Peterson D.G."/>
            <person name="Frelichowski J.E."/>
            <person name="Scheffler J.A."/>
            <person name="Scheffler B.E."/>
            <person name="Wendel J.F."/>
        </authorList>
    </citation>
    <scope>NUCLEOTIDE SEQUENCE [LARGE SCALE GENOMIC DNA]</scope>
    <source>
        <strain evidence="1">1</strain>
        <tissue evidence="1">Leaf</tissue>
    </source>
</reference>
<organism evidence="1 2">
    <name type="scientific">Gossypium schwendimanii</name>
    <name type="common">Cotton</name>
    <dbReference type="NCBI Taxonomy" id="34291"/>
    <lineage>
        <taxon>Eukaryota</taxon>
        <taxon>Viridiplantae</taxon>
        <taxon>Streptophyta</taxon>
        <taxon>Embryophyta</taxon>
        <taxon>Tracheophyta</taxon>
        <taxon>Spermatophyta</taxon>
        <taxon>Magnoliopsida</taxon>
        <taxon>eudicotyledons</taxon>
        <taxon>Gunneridae</taxon>
        <taxon>Pentapetalae</taxon>
        <taxon>rosids</taxon>
        <taxon>malvids</taxon>
        <taxon>Malvales</taxon>
        <taxon>Malvaceae</taxon>
        <taxon>Malvoideae</taxon>
        <taxon>Gossypium</taxon>
    </lineage>
</organism>
<name>A0A7J9N2M9_GOSSC</name>
<dbReference type="Proteomes" id="UP000593576">
    <property type="component" value="Unassembled WGS sequence"/>
</dbReference>
<accession>A0A7J9N2M9</accession>
<evidence type="ECO:0000313" key="2">
    <source>
        <dbReference type="Proteomes" id="UP000593576"/>
    </source>
</evidence>
<keyword evidence="2" id="KW-1185">Reference proteome</keyword>
<proteinExistence type="predicted"/>
<dbReference type="OrthoDB" id="10411746at2759"/>
<gene>
    <name evidence="1" type="ORF">Goshw_025953</name>
</gene>
<comment type="caution">
    <text evidence="1">The sequence shown here is derived from an EMBL/GenBank/DDBJ whole genome shotgun (WGS) entry which is preliminary data.</text>
</comment>
<evidence type="ECO:0000313" key="1">
    <source>
        <dbReference type="EMBL" id="MBA0877595.1"/>
    </source>
</evidence>
<sequence length="28" mass="3357">MWEDRYDYIPTQESIIIPELACAPEYIP</sequence>
<protein>
    <submittedName>
        <fullName evidence="1">Uncharacterized protein</fullName>
    </submittedName>
</protein>